<comment type="caution">
    <text evidence="13">The sequence shown here is derived from an EMBL/GenBank/DDBJ whole genome shotgun (WGS) entry which is preliminary data.</text>
</comment>
<evidence type="ECO:0000256" key="9">
    <source>
        <dbReference type="RuleBase" id="RU361140"/>
    </source>
</evidence>
<comment type="catalytic activity">
    <reaction evidence="9">
        <text>a beta-lactam + H2O = a substituted beta-amino acid</text>
        <dbReference type="Rhea" id="RHEA:20401"/>
        <dbReference type="ChEBI" id="CHEBI:15377"/>
        <dbReference type="ChEBI" id="CHEBI:35627"/>
        <dbReference type="ChEBI" id="CHEBI:140347"/>
        <dbReference type="EC" id="3.5.2.6"/>
    </reaction>
</comment>
<protein>
    <recommendedName>
        <fullName evidence="4 9">Beta-lactamase</fullName>
        <ecNumber evidence="4 9">3.5.2.6</ecNumber>
    </recommendedName>
</protein>
<dbReference type="SUPFAM" id="SSF56601">
    <property type="entry name" value="beta-lactamase/transpeptidase-like"/>
    <property type="match status" value="1"/>
</dbReference>
<dbReference type="InterPro" id="IPR002137">
    <property type="entry name" value="Beta-lactam_class-D_AS"/>
</dbReference>
<dbReference type="InterPro" id="IPR001460">
    <property type="entry name" value="PCN-bd_Tpept"/>
</dbReference>
<evidence type="ECO:0000256" key="2">
    <source>
        <dbReference type="ARBA" id="ARBA00007171"/>
    </source>
</evidence>
<dbReference type="EMBL" id="JBHLUB010000032">
    <property type="protein sequence ID" value="MFC0582997.1"/>
    <property type="molecule type" value="Genomic_DNA"/>
</dbReference>
<evidence type="ECO:0000256" key="8">
    <source>
        <dbReference type="ARBA" id="ARBA00023251"/>
    </source>
</evidence>
<evidence type="ECO:0000259" key="11">
    <source>
        <dbReference type="Pfam" id="PF00905"/>
    </source>
</evidence>
<comment type="similarity">
    <text evidence="2">Belongs to the transpeptidase family.</text>
</comment>
<organism evidence="13 14">
    <name type="scientific">Micrococcoides hystricis</name>
    <dbReference type="NCBI Taxonomy" id="1572761"/>
    <lineage>
        <taxon>Bacteria</taxon>
        <taxon>Bacillati</taxon>
        <taxon>Actinomycetota</taxon>
        <taxon>Actinomycetes</taxon>
        <taxon>Micrococcales</taxon>
        <taxon>Micrococcaceae</taxon>
        <taxon>Micrococcoides</taxon>
    </lineage>
</organism>
<evidence type="ECO:0000256" key="6">
    <source>
        <dbReference type="ARBA" id="ARBA00022801"/>
    </source>
</evidence>
<dbReference type="InterPro" id="IPR005311">
    <property type="entry name" value="PBP_dimer"/>
</dbReference>
<keyword evidence="5 10" id="KW-0732">Signal</keyword>
<evidence type="ECO:0000313" key="14">
    <source>
        <dbReference type="Proteomes" id="UP001589862"/>
    </source>
</evidence>
<dbReference type="Gene3D" id="3.40.710.10">
    <property type="entry name" value="DD-peptidase/beta-lactamase superfamily"/>
    <property type="match status" value="1"/>
</dbReference>
<dbReference type="PROSITE" id="PS00337">
    <property type="entry name" value="BETA_LACTAMASE_D"/>
    <property type="match status" value="1"/>
</dbReference>
<gene>
    <name evidence="13" type="ORF">ACFFFR_11525</name>
</gene>
<name>A0ABV6PF30_9MICC</name>
<evidence type="ECO:0000256" key="10">
    <source>
        <dbReference type="SAM" id="SignalP"/>
    </source>
</evidence>
<dbReference type="InterPro" id="IPR012338">
    <property type="entry name" value="Beta-lactam/transpept-like"/>
</dbReference>
<dbReference type="Pfam" id="PF00905">
    <property type="entry name" value="Transpeptidase"/>
    <property type="match status" value="1"/>
</dbReference>
<evidence type="ECO:0000313" key="13">
    <source>
        <dbReference type="EMBL" id="MFC0582997.1"/>
    </source>
</evidence>
<reference evidence="13 14" key="1">
    <citation type="submission" date="2024-09" db="EMBL/GenBank/DDBJ databases">
        <authorList>
            <person name="Sun Q."/>
            <person name="Mori K."/>
        </authorList>
    </citation>
    <scope>NUCLEOTIDE SEQUENCE [LARGE SCALE GENOMIC DNA]</scope>
    <source>
        <strain evidence="13 14">NCAIM B.02604</strain>
    </source>
</reference>
<dbReference type="PANTHER" id="PTHR30627:SF24">
    <property type="entry name" value="PENICILLIN-BINDING PROTEIN 4B"/>
    <property type="match status" value="1"/>
</dbReference>
<keyword evidence="8 9" id="KW-0046">Antibiotic resistance</keyword>
<comment type="subcellular location">
    <subcellularLocation>
        <location evidence="1">Membrane</location>
    </subcellularLocation>
</comment>
<evidence type="ECO:0000256" key="3">
    <source>
        <dbReference type="ARBA" id="ARBA00007898"/>
    </source>
</evidence>
<dbReference type="InterPro" id="IPR036138">
    <property type="entry name" value="PBP_dimer_sf"/>
</dbReference>
<dbReference type="SUPFAM" id="SSF56519">
    <property type="entry name" value="Penicillin binding protein dimerisation domain"/>
    <property type="match status" value="1"/>
</dbReference>
<keyword evidence="7" id="KW-0472">Membrane</keyword>
<dbReference type="PANTHER" id="PTHR30627">
    <property type="entry name" value="PEPTIDOGLYCAN D,D-TRANSPEPTIDASE"/>
    <property type="match status" value="1"/>
</dbReference>
<dbReference type="EC" id="3.5.2.6" evidence="4 9"/>
<evidence type="ECO:0000256" key="4">
    <source>
        <dbReference type="ARBA" id="ARBA00012865"/>
    </source>
</evidence>
<evidence type="ECO:0000256" key="7">
    <source>
        <dbReference type="ARBA" id="ARBA00023136"/>
    </source>
</evidence>
<dbReference type="Proteomes" id="UP001589862">
    <property type="component" value="Unassembled WGS sequence"/>
</dbReference>
<sequence>MSSTSFSHRTRRTRTRLITAGSIAALVAASLTACQPSLPSPNETARAVAESLNSGDFSTVPQTEDSVAPDLEKAFAALTKAERTVELVGAEQHPQDEDNKDAAPTATATYKTSWDFSGIGIDKEWDYTSTAELVYDEEAEQWQATLSPSLAAPELDEGEVISYQATAGKRGKILGANKESIVTDRPVRVIGLDKTDLDDDQAAASARQLAAALNIGVDDYVAKVAGYPENSFVEALTLRADEYQDSMTAGITGATAKESTLPLAPSRAYANGIFGTVGEATAEDLEKAEKAEKPLPRGVLVGQSGIQQTQNKALTGDYGLTLYAGKDEILELPATDGKNVRSSIDVELQKAATETLANTGHNSAIVAIRPSDGAVLAAVSGPGENAAPVATQYRYAPGSTFKLVTALGMLRNGITPETEVECPATTLAAGQVFKNYDAYPAQYLGTIPFATAIAQSCNTVFANQWDTVTGPKLGEAAAALGLNNDAKMGVEGLFMGSVPTDSEGNLHAANLFGQGVIETSVLGMATVTASIAKGATVTPKFVLEPELADGKAPAKPLTEEEGAALKSMMAGTVENGTLPILQELPAPKAQAKTGTAEFIHQGEEEAHTWVVAIHGDLAVAVFVEIGWGGAITSGPLAKDFLIRAHEIQKDRDN</sequence>
<proteinExistence type="inferred from homology"/>
<dbReference type="Pfam" id="PF03717">
    <property type="entry name" value="PBP_dimer"/>
    <property type="match status" value="1"/>
</dbReference>
<evidence type="ECO:0000256" key="1">
    <source>
        <dbReference type="ARBA" id="ARBA00004370"/>
    </source>
</evidence>
<keyword evidence="14" id="KW-1185">Reference proteome</keyword>
<dbReference type="InterPro" id="IPR050515">
    <property type="entry name" value="Beta-lactam/transpept"/>
</dbReference>
<feature type="domain" description="Penicillin-binding protein dimerisation" evidence="12">
    <location>
        <begin position="167"/>
        <end position="323"/>
    </location>
</feature>
<feature type="signal peptide" evidence="10">
    <location>
        <begin position="1"/>
        <end position="33"/>
    </location>
</feature>
<accession>A0ABV6PF30</accession>
<evidence type="ECO:0000256" key="5">
    <source>
        <dbReference type="ARBA" id="ARBA00022729"/>
    </source>
</evidence>
<dbReference type="RefSeq" id="WP_377460605.1">
    <property type="nucleotide sequence ID" value="NZ_JBHLUB010000032.1"/>
</dbReference>
<feature type="domain" description="Penicillin-binding protein transpeptidase" evidence="11">
    <location>
        <begin position="364"/>
        <end position="615"/>
    </location>
</feature>
<comment type="similarity">
    <text evidence="3 9">Belongs to the class-D beta-lactamase family.</text>
</comment>
<dbReference type="Gene3D" id="3.90.1310.10">
    <property type="entry name" value="Penicillin-binding protein 2a (Domain 2)"/>
    <property type="match status" value="1"/>
</dbReference>
<evidence type="ECO:0000259" key="12">
    <source>
        <dbReference type="Pfam" id="PF03717"/>
    </source>
</evidence>
<keyword evidence="6 9" id="KW-0378">Hydrolase</keyword>
<feature type="chain" id="PRO_5046870084" description="Beta-lactamase" evidence="10">
    <location>
        <begin position="34"/>
        <end position="653"/>
    </location>
</feature>